<dbReference type="GO" id="GO:0046580">
    <property type="term" value="P:negative regulation of Ras protein signal transduction"/>
    <property type="evidence" value="ECO:0007669"/>
    <property type="project" value="TreeGrafter"/>
</dbReference>
<evidence type="ECO:0000256" key="4">
    <source>
        <dbReference type="ARBA" id="ARBA00018854"/>
    </source>
</evidence>
<dbReference type="InterPro" id="IPR007875">
    <property type="entry name" value="Sprouty"/>
</dbReference>
<feature type="compositionally biased region" description="Low complexity" evidence="8">
    <location>
        <begin position="127"/>
        <end position="143"/>
    </location>
</feature>
<feature type="compositionally biased region" description="Basic and acidic residues" evidence="8">
    <location>
        <begin position="94"/>
        <end position="114"/>
    </location>
</feature>
<accession>A0A8T2KYZ8</accession>
<dbReference type="OrthoDB" id="10038884at2759"/>
<sequence>METRAQSGGSSGPPDGGDGGEEAREAPVLLLHQIRTVHVSNEYTEGPVAISARSRTPDLRPSGPTMDEGMMQDGSWALSSGNSGEVVDSQDFQDSGHSRDVQTRDLHDSRDSSHGPHGPHSAQSPASRSTSGTSEGSYSNSSEQRLLGNASRAAVEQVQVVQAQPKRSEAKKEELKPLTVSAGSGKQHSDRCDRCRRCKCEECRSPRSLPACWLCGRRCLCSAESAVDYMTCACCLKGMFYHCSTDDEDICADKPFSCQQPNCCVRWSAAGALALILPCLLCYLPARGCLALCQACHDRAHRPGCRCQDAGASLCKDST</sequence>
<dbReference type="Pfam" id="PF05210">
    <property type="entry name" value="Sprouty"/>
    <property type="match status" value="1"/>
</dbReference>
<evidence type="ECO:0000256" key="8">
    <source>
        <dbReference type="SAM" id="MobiDB-lite"/>
    </source>
</evidence>
<evidence type="ECO:0000256" key="2">
    <source>
        <dbReference type="ARBA" id="ARBA00004496"/>
    </source>
</evidence>
<dbReference type="PROSITE" id="PS51227">
    <property type="entry name" value="SPR"/>
    <property type="match status" value="1"/>
</dbReference>
<name>A0A8T2KYZ8_ASTMX</name>
<evidence type="ECO:0000256" key="6">
    <source>
        <dbReference type="ARBA" id="ARBA00022490"/>
    </source>
</evidence>
<comment type="subcellular location">
    <subcellularLocation>
        <location evidence="2">Cytoplasm</location>
    </subcellularLocation>
    <subcellularLocation>
        <location evidence="1">Membrane</location>
    </subcellularLocation>
</comment>
<dbReference type="EMBL" id="JAICCE010000021">
    <property type="protein sequence ID" value="KAG9262246.1"/>
    <property type="molecule type" value="Genomic_DNA"/>
</dbReference>
<reference evidence="9 10" key="1">
    <citation type="submission" date="2021-07" db="EMBL/GenBank/DDBJ databases">
        <authorList>
            <person name="Imarazene B."/>
            <person name="Zahm M."/>
            <person name="Klopp C."/>
            <person name="Cabau C."/>
            <person name="Beille S."/>
            <person name="Jouanno E."/>
            <person name="Castinel A."/>
            <person name="Lluch J."/>
            <person name="Gil L."/>
            <person name="Kuchtly C."/>
            <person name="Lopez Roques C."/>
            <person name="Donnadieu C."/>
            <person name="Parrinello H."/>
            <person name="Journot L."/>
            <person name="Du K."/>
            <person name="Schartl M."/>
            <person name="Retaux S."/>
            <person name="Guiguen Y."/>
        </authorList>
    </citation>
    <scope>NUCLEOTIDE SEQUENCE [LARGE SCALE GENOMIC DNA]</scope>
    <source>
        <strain evidence="9">Pach_M1</strain>
        <tissue evidence="9">Testis</tissue>
    </source>
</reference>
<evidence type="ECO:0000313" key="9">
    <source>
        <dbReference type="EMBL" id="KAG9262246.1"/>
    </source>
</evidence>
<feature type="compositionally biased region" description="Basic and acidic residues" evidence="8">
    <location>
        <begin position="166"/>
        <end position="176"/>
    </location>
</feature>
<dbReference type="AlphaFoldDB" id="A0A8T2KYZ8"/>
<dbReference type="KEGG" id="amex:103040976"/>
<evidence type="ECO:0000313" key="10">
    <source>
        <dbReference type="Proteomes" id="UP000752171"/>
    </source>
</evidence>
<dbReference type="PANTHER" id="PTHR12365:SF8">
    <property type="entry name" value="PROTEIN SPROUTY HOMOLOG 2"/>
    <property type="match status" value="1"/>
</dbReference>
<protein>
    <recommendedName>
        <fullName evidence="4">Protein sprouty homolog 2</fullName>
    </recommendedName>
</protein>
<dbReference type="GO" id="GO:0016020">
    <property type="term" value="C:membrane"/>
    <property type="evidence" value="ECO:0007669"/>
    <property type="project" value="UniProtKB-SubCell"/>
</dbReference>
<keyword evidence="7" id="KW-0472">Membrane</keyword>
<evidence type="ECO:0000256" key="5">
    <source>
        <dbReference type="ARBA" id="ARBA00022473"/>
    </source>
</evidence>
<comment type="similarity">
    <text evidence="3">Belongs to the sprouty family.</text>
</comment>
<dbReference type="GO" id="GO:0048513">
    <property type="term" value="P:animal organ development"/>
    <property type="evidence" value="ECO:0007669"/>
    <property type="project" value="TreeGrafter"/>
</dbReference>
<comment type="caution">
    <text evidence="9">The sequence shown here is derived from an EMBL/GenBank/DDBJ whole genome shotgun (WGS) entry which is preliminary data.</text>
</comment>
<feature type="compositionally biased region" description="Low complexity" evidence="8">
    <location>
        <begin position="153"/>
        <end position="164"/>
    </location>
</feature>
<dbReference type="GO" id="GO:0040037">
    <property type="term" value="P:negative regulation of fibroblast growth factor receptor signaling pathway"/>
    <property type="evidence" value="ECO:0007669"/>
    <property type="project" value="TreeGrafter"/>
</dbReference>
<evidence type="ECO:0000256" key="7">
    <source>
        <dbReference type="ARBA" id="ARBA00023136"/>
    </source>
</evidence>
<keyword evidence="6" id="KW-0963">Cytoplasm</keyword>
<dbReference type="GO" id="GO:0005829">
    <property type="term" value="C:cytosol"/>
    <property type="evidence" value="ECO:0007669"/>
    <property type="project" value="TreeGrafter"/>
</dbReference>
<proteinExistence type="inferred from homology"/>
<dbReference type="InterPro" id="IPR051192">
    <property type="entry name" value="Sprouty_domain"/>
</dbReference>
<feature type="region of interest" description="Disordered" evidence="8">
    <location>
        <begin position="1"/>
        <end position="190"/>
    </location>
</feature>
<keyword evidence="5" id="KW-0217">Developmental protein</keyword>
<organism evidence="9 10">
    <name type="scientific">Astyanax mexicanus</name>
    <name type="common">Blind cave fish</name>
    <name type="synonym">Astyanax fasciatus mexicanus</name>
    <dbReference type="NCBI Taxonomy" id="7994"/>
    <lineage>
        <taxon>Eukaryota</taxon>
        <taxon>Metazoa</taxon>
        <taxon>Chordata</taxon>
        <taxon>Craniata</taxon>
        <taxon>Vertebrata</taxon>
        <taxon>Euteleostomi</taxon>
        <taxon>Actinopterygii</taxon>
        <taxon>Neopterygii</taxon>
        <taxon>Teleostei</taxon>
        <taxon>Ostariophysi</taxon>
        <taxon>Characiformes</taxon>
        <taxon>Characoidei</taxon>
        <taxon>Acestrorhamphidae</taxon>
        <taxon>Acestrorhamphinae</taxon>
        <taxon>Astyanax</taxon>
    </lineage>
</organism>
<gene>
    <name evidence="9" type="ORF">AMEX_G24001</name>
</gene>
<evidence type="ECO:0000256" key="3">
    <source>
        <dbReference type="ARBA" id="ARBA00010964"/>
    </source>
</evidence>
<evidence type="ECO:0000256" key="1">
    <source>
        <dbReference type="ARBA" id="ARBA00004370"/>
    </source>
</evidence>
<dbReference type="Proteomes" id="UP000752171">
    <property type="component" value="Unassembled WGS sequence"/>
</dbReference>
<dbReference type="PANTHER" id="PTHR12365">
    <property type="entry name" value="SPROUTY"/>
    <property type="match status" value="1"/>
</dbReference>